<dbReference type="PANTHER" id="PTHR44051:SF8">
    <property type="entry name" value="GLUTATHIONE S-TRANSFERASE GSTA"/>
    <property type="match status" value="1"/>
</dbReference>
<protein>
    <submittedName>
        <fullName evidence="4">Glutathione S-transferase family protein</fullName>
    </submittedName>
</protein>
<proteinExistence type="predicted"/>
<name>A0A844D1Z3_9RHOB</name>
<keyword evidence="5" id="KW-1185">Reference proteome</keyword>
<keyword evidence="4" id="KW-0808">Transferase</keyword>
<evidence type="ECO:0000313" key="5">
    <source>
        <dbReference type="Proteomes" id="UP000564704"/>
    </source>
</evidence>
<dbReference type="Gene3D" id="1.20.1050.10">
    <property type="match status" value="1"/>
</dbReference>
<sequence length="236" mass="26083">MEARYILHYAPDNASLVIRLALDTLGLPYDTALVNRAAQAQKSPAYRALNPNGLIPALETPDGPMFETAAILLWLADRHGALAPADDSPHRARFLSWLFFLSNTLHPALRITFYPDQYIGTDATAQATLRRHVQDTLPRYLDMLETEAAKTHPWFCAQALSALDLYLACLLRWMALYPRPHGGAGWFTLSDWPQLHAMATRLDQSKAAIAAIRAEGLGPRPFTDPQLATPPEGSAT</sequence>
<dbReference type="Pfam" id="PF13410">
    <property type="entry name" value="GST_C_2"/>
    <property type="match status" value="1"/>
</dbReference>
<dbReference type="CDD" id="cd03057">
    <property type="entry name" value="GST_N_Beta"/>
    <property type="match status" value="1"/>
</dbReference>
<dbReference type="InterPro" id="IPR004045">
    <property type="entry name" value="Glutathione_S-Trfase_N"/>
</dbReference>
<dbReference type="PANTHER" id="PTHR44051">
    <property type="entry name" value="GLUTATHIONE S-TRANSFERASE-RELATED"/>
    <property type="match status" value="1"/>
</dbReference>
<evidence type="ECO:0000313" key="4">
    <source>
        <dbReference type="EMBL" id="MRU15863.1"/>
    </source>
</evidence>
<dbReference type="Gene3D" id="3.40.30.10">
    <property type="entry name" value="Glutaredoxin"/>
    <property type="match status" value="1"/>
</dbReference>
<dbReference type="AlphaFoldDB" id="A0A844D1Z3"/>
<dbReference type="GO" id="GO:0016740">
    <property type="term" value="F:transferase activity"/>
    <property type="evidence" value="ECO:0007669"/>
    <property type="project" value="UniProtKB-KW"/>
</dbReference>
<accession>A0A844D1Z3</accession>
<comment type="caution">
    <text evidence="4">The sequence shown here is derived from an EMBL/GenBank/DDBJ whole genome shotgun (WGS) entry which is preliminary data.</text>
</comment>
<dbReference type="InterPro" id="IPR036282">
    <property type="entry name" value="Glutathione-S-Trfase_C_sf"/>
</dbReference>
<feature type="domain" description="GST N-terminal" evidence="2">
    <location>
        <begin position="2"/>
        <end position="83"/>
    </location>
</feature>
<dbReference type="SUPFAM" id="SSF47616">
    <property type="entry name" value="GST C-terminal domain-like"/>
    <property type="match status" value="1"/>
</dbReference>
<dbReference type="EMBL" id="SZWE01000001">
    <property type="protein sequence ID" value="MRU15863.1"/>
    <property type="molecule type" value="Genomic_DNA"/>
</dbReference>
<dbReference type="SFLD" id="SFLDG00358">
    <property type="entry name" value="Main_(cytGST)"/>
    <property type="match status" value="1"/>
</dbReference>
<dbReference type="PROSITE" id="PS50405">
    <property type="entry name" value="GST_CTER"/>
    <property type="match status" value="1"/>
</dbReference>
<evidence type="ECO:0000259" key="2">
    <source>
        <dbReference type="PROSITE" id="PS50404"/>
    </source>
</evidence>
<organism evidence="4 5">
    <name type="scientific">Roseovarius bejariae</name>
    <dbReference type="NCBI Taxonomy" id="2576383"/>
    <lineage>
        <taxon>Bacteria</taxon>
        <taxon>Pseudomonadati</taxon>
        <taxon>Pseudomonadota</taxon>
        <taxon>Alphaproteobacteria</taxon>
        <taxon>Rhodobacterales</taxon>
        <taxon>Roseobacteraceae</taxon>
        <taxon>Roseovarius</taxon>
    </lineage>
</organism>
<dbReference type="InterPro" id="IPR040079">
    <property type="entry name" value="Glutathione_S-Trfase"/>
</dbReference>
<dbReference type="SFLD" id="SFLDS00019">
    <property type="entry name" value="Glutathione_Transferase_(cytos"/>
    <property type="match status" value="1"/>
</dbReference>
<evidence type="ECO:0000256" key="1">
    <source>
        <dbReference type="SAM" id="MobiDB-lite"/>
    </source>
</evidence>
<dbReference type="InterPro" id="IPR036249">
    <property type="entry name" value="Thioredoxin-like_sf"/>
</dbReference>
<feature type="domain" description="GST C-terminal" evidence="3">
    <location>
        <begin position="87"/>
        <end position="225"/>
    </location>
</feature>
<dbReference type="Pfam" id="PF13409">
    <property type="entry name" value="GST_N_2"/>
    <property type="match status" value="1"/>
</dbReference>
<dbReference type="InterPro" id="IPR010987">
    <property type="entry name" value="Glutathione-S-Trfase_C-like"/>
</dbReference>
<gene>
    <name evidence="4" type="ORF">FDP25_10535</name>
</gene>
<dbReference type="SUPFAM" id="SSF52833">
    <property type="entry name" value="Thioredoxin-like"/>
    <property type="match status" value="1"/>
</dbReference>
<feature type="region of interest" description="Disordered" evidence="1">
    <location>
        <begin position="217"/>
        <end position="236"/>
    </location>
</feature>
<dbReference type="OrthoDB" id="7583243at2"/>
<reference evidence="4 5" key="1">
    <citation type="submission" date="2019-05" db="EMBL/GenBank/DDBJ databases">
        <title>Roseovarius bejariae sp. nov., a moderately halophylic bacterium isolated from a saline soil in Rambla Salada (Murcia).</title>
        <authorList>
            <person name="Castro D.J."/>
            <person name="Gomez-Altuve A."/>
            <person name="Reina J.C."/>
            <person name="Rodriguez M."/>
            <person name="Sampedro I."/>
            <person name="Llamas I."/>
            <person name="Martinez-Checa F."/>
        </authorList>
    </citation>
    <scope>NUCLEOTIDE SEQUENCE [LARGE SCALE GENOMIC DNA]</scope>
    <source>
        <strain evidence="4 5">A21</strain>
    </source>
</reference>
<dbReference type="Proteomes" id="UP000564704">
    <property type="component" value="Unassembled WGS sequence"/>
</dbReference>
<dbReference type="PROSITE" id="PS50404">
    <property type="entry name" value="GST_NTER"/>
    <property type="match status" value="1"/>
</dbReference>
<evidence type="ECO:0000259" key="3">
    <source>
        <dbReference type="PROSITE" id="PS50405"/>
    </source>
</evidence>
<dbReference type="RefSeq" id="WP_154151492.1">
    <property type="nucleotide sequence ID" value="NZ_SZWE01000001.1"/>
</dbReference>